<organism evidence="1 2">
    <name type="scientific">Clunio marinus</name>
    <dbReference type="NCBI Taxonomy" id="568069"/>
    <lineage>
        <taxon>Eukaryota</taxon>
        <taxon>Metazoa</taxon>
        <taxon>Ecdysozoa</taxon>
        <taxon>Arthropoda</taxon>
        <taxon>Hexapoda</taxon>
        <taxon>Insecta</taxon>
        <taxon>Pterygota</taxon>
        <taxon>Neoptera</taxon>
        <taxon>Endopterygota</taxon>
        <taxon>Diptera</taxon>
        <taxon>Nematocera</taxon>
        <taxon>Chironomoidea</taxon>
        <taxon>Chironomidae</taxon>
        <taxon>Clunio</taxon>
    </lineage>
</organism>
<evidence type="ECO:0000313" key="1">
    <source>
        <dbReference type="EMBL" id="CRK92965.1"/>
    </source>
</evidence>
<dbReference type="EMBL" id="CVRI01000036">
    <property type="protein sequence ID" value="CRK92965.1"/>
    <property type="molecule type" value="Genomic_DNA"/>
</dbReference>
<gene>
    <name evidence="1" type="ORF">CLUMA_CG006710</name>
</gene>
<keyword evidence="2" id="KW-1185">Reference proteome</keyword>
<sequence length="60" mass="7029">MLCSHVTDRWPIMSCFVQFIFIPHQLALYTNACRNEMLWQSFKELAALIRSNLLSSILNI</sequence>
<protein>
    <submittedName>
        <fullName evidence="1">CLUMA_CG006710, isoform A</fullName>
    </submittedName>
</protein>
<proteinExistence type="predicted"/>
<dbReference type="Proteomes" id="UP000183832">
    <property type="component" value="Unassembled WGS sequence"/>
</dbReference>
<evidence type="ECO:0000313" key="2">
    <source>
        <dbReference type="Proteomes" id="UP000183832"/>
    </source>
</evidence>
<reference evidence="1 2" key="1">
    <citation type="submission" date="2015-04" db="EMBL/GenBank/DDBJ databases">
        <authorList>
            <person name="Syromyatnikov M.Y."/>
            <person name="Popov V.N."/>
        </authorList>
    </citation>
    <scope>NUCLEOTIDE SEQUENCE [LARGE SCALE GENOMIC DNA]</scope>
</reference>
<name>A0A1J1HY69_9DIPT</name>
<dbReference type="AlphaFoldDB" id="A0A1J1HY69"/>
<accession>A0A1J1HY69</accession>